<reference evidence="9" key="1">
    <citation type="submission" date="2023-06" db="EMBL/GenBank/DDBJ databases">
        <title>Survivors Of The Sea: Transcriptome response of Skeletonema marinoi to long-term dormancy.</title>
        <authorList>
            <person name="Pinder M.I.M."/>
            <person name="Kourtchenko O."/>
            <person name="Robertson E.K."/>
            <person name="Larsson T."/>
            <person name="Maumus F."/>
            <person name="Osuna-Cruz C.M."/>
            <person name="Vancaester E."/>
            <person name="Stenow R."/>
            <person name="Vandepoele K."/>
            <person name="Ploug H."/>
            <person name="Bruchert V."/>
            <person name="Godhe A."/>
            <person name="Topel M."/>
        </authorList>
    </citation>
    <scope>NUCLEOTIDE SEQUENCE</scope>
    <source>
        <strain evidence="9">R05AC</strain>
    </source>
</reference>
<dbReference type="GO" id="GO:0005743">
    <property type="term" value="C:mitochondrial inner membrane"/>
    <property type="evidence" value="ECO:0007669"/>
    <property type="project" value="UniProtKB-SubCell"/>
</dbReference>
<dbReference type="GO" id="GO:0006465">
    <property type="term" value="P:signal peptide processing"/>
    <property type="evidence" value="ECO:0007669"/>
    <property type="project" value="InterPro"/>
</dbReference>
<dbReference type="Pfam" id="PF10502">
    <property type="entry name" value="Peptidase_S26"/>
    <property type="match status" value="1"/>
</dbReference>
<keyword evidence="7" id="KW-0732">Signal</keyword>
<evidence type="ECO:0000256" key="6">
    <source>
        <dbReference type="RuleBase" id="RU362041"/>
    </source>
</evidence>
<keyword evidence="6" id="KW-0496">Mitochondrion</keyword>
<dbReference type="EMBL" id="JATAAI010000002">
    <property type="protein sequence ID" value="KAK1747895.1"/>
    <property type="molecule type" value="Genomic_DNA"/>
</dbReference>
<dbReference type="PROSITE" id="PS00760">
    <property type="entry name" value="SPASE_I_2"/>
    <property type="match status" value="1"/>
</dbReference>
<dbReference type="InterPro" id="IPR019758">
    <property type="entry name" value="Pept_S26A_signal_pept_1_CS"/>
</dbReference>
<name>A0AAD8YM61_9STRA</name>
<dbReference type="Gene3D" id="2.10.109.10">
    <property type="entry name" value="Umud Fragment, subunit A"/>
    <property type="match status" value="1"/>
</dbReference>
<feature type="active site" evidence="5">
    <location>
        <position position="261"/>
    </location>
</feature>
<dbReference type="PRINTS" id="PR00727">
    <property type="entry name" value="LEADERPTASE"/>
</dbReference>
<dbReference type="SUPFAM" id="SSF51306">
    <property type="entry name" value="LexA/Signal peptidase"/>
    <property type="match status" value="1"/>
</dbReference>
<dbReference type="NCBIfam" id="TIGR02227">
    <property type="entry name" value="sigpep_I_bact"/>
    <property type="match status" value="1"/>
</dbReference>
<dbReference type="CDD" id="cd06462">
    <property type="entry name" value="Peptidase_S24_S26"/>
    <property type="match status" value="1"/>
</dbReference>
<keyword evidence="4 6" id="KW-0378">Hydrolase</keyword>
<dbReference type="GO" id="GO:0009003">
    <property type="term" value="F:signal peptidase activity"/>
    <property type="evidence" value="ECO:0007669"/>
    <property type="project" value="UniProtKB-EC"/>
</dbReference>
<dbReference type="PROSITE" id="PS00501">
    <property type="entry name" value="SPASE_I_1"/>
    <property type="match status" value="1"/>
</dbReference>
<evidence type="ECO:0000256" key="5">
    <source>
        <dbReference type="PIRSR" id="PIRSR600223-1"/>
    </source>
</evidence>
<keyword evidence="6" id="KW-0999">Mitochondrion inner membrane</keyword>
<dbReference type="PANTHER" id="PTHR43390">
    <property type="entry name" value="SIGNAL PEPTIDASE I"/>
    <property type="match status" value="1"/>
</dbReference>
<dbReference type="InterPro" id="IPR000223">
    <property type="entry name" value="Pept_S26A_signal_pept_1"/>
</dbReference>
<dbReference type="AlphaFoldDB" id="A0AAD8YM61"/>
<evidence type="ECO:0000256" key="7">
    <source>
        <dbReference type="SAM" id="SignalP"/>
    </source>
</evidence>
<organism evidence="9 10">
    <name type="scientific">Skeletonema marinoi</name>
    <dbReference type="NCBI Taxonomy" id="267567"/>
    <lineage>
        <taxon>Eukaryota</taxon>
        <taxon>Sar</taxon>
        <taxon>Stramenopiles</taxon>
        <taxon>Ochrophyta</taxon>
        <taxon>Bacillariophyta</taxon>
        <taxon>Coscinodiscophyceae</taxon>
        <taxon>Thalassiosirophycidae</taxon>
        <taxon>Thalassiosirales</taxon>
        <taxon>Skeletonemataceae</taxon>
        <taxon>Skeletonema</taxon>
        <taxon>Skeletonema marinoi-dohrnii complex</taxon>
    </lineage>
</organism>
<dbReference type="InterPro" id="IPR019757">
    <property type="entry name" value="Pept_S26A_signal_pept_1_Lys-AS"/>
</dbReference>
<comment type="caution">
    <text evidence="9">The sequence shown here is derived from an EMBL/GenBank/DDBJ whole genome shotgun (WGS) entry which is preliminary data.</text>
</comment>
<proteinExistence type="inferred from homology"/>
<feature type="signal peptide" evidence="7">
    <location>
        <begin position="1"/>
        <end position="22"/>
    </location>
</feature>
<keyword evidence="10" id="KW-1185">Reference proteome</keyword>
<evidence type="ECO:0000313" key="10">
    <source>
        <dbReference type="Proteomes" id="UP001224775"/>
    </source>
</evidence>
<evidence type="ECO:0000256" key="4">
    <source>
        <dbReference type="ARBA" id="ARBA00022801"/>
    </source>
</evidence>
<comment type="subcellular location">
    <subcellularLocation>
        <location evidence="6">Mitochondrion inner membrane</location>
    </subcellularLocation>
</comment>
<accession>A0AAD8YM61</accession>
<dbReference type="PROSITE" id="PS51257">
    <property type="entry name" value="PROKAR_LIPOPROTEIN"/>
    <property type="match status" value="1"/>
</dbReference>
<dbReference type="PROSITE" id="PS00761">
    <property type="entry name" value="SPASE_I_3"/>
    <property type="match status" value="1"/>
</dbReference>
<evidence type="ECO:0000313" key="9">
    <source>
        <dbReference type="EMBL" id="KAK1747895.1"/>
    </source>
</evidence>
<feature type="chain" id="PRO_5042176034" description="Mitochondrial inner membrane protease subunit" evidence="7">
    <location>
        <begin position="23"/>
        <end position="390"/>
    </location>
</feature>
<evidence type="ECO:0000256" key="1">
    <source>
        <dbReference type="ARBA" id="ARBA00000677"/>
    </source>
</evidence>
<dbReference type="PANTHER" id="PTHR43390:SF1">
    <property type="entry name" value="CHLOROPLAST PROCESSING PEPTIDASE"/>
    <property type="match status" value="1"/>
</dbReference>
<sequence>MKGYYCVLSIFSAACCCQAVGAFAPSHYAATQRRRILHQRAVQNDAAEEQPQKNIFNTLRSNLKTAADEGFGTRARNVGDTMKIDDTVVPLCSNLEKRQSLADRGVYPGVEYLICDIDSEEEVDRSVSIRPAYPLRDYLERSDWPVTVAVADVPLWLAKATYEAGTAVGTLMLAGTYLSIAAILASFIRIVVVPSESMEPALQPRDVVLVTRSILPPRNGDVVFFNPPKELDEAIANSKVGKAAAAENVQIVSTKGKQFLKRVVGVPGDRVGVFNSNPYVLLECIGDDCTYRVDRTGEYSRPDMFDDESWNRISPTINTNIHEDTERLDRGEYFVAGDNGFRSVDSRVWGPLKKKYLFGTAQWVIFPANHFGPIQPGPFSVEKGLTTERN</sequence>
<dbReference type="InterPro" id="IPR036286">
    <property type="entry name" value="LexA/Signal_pep-like_sf"/>
</dbReference>
<feature type="active site" evidence="5">
    <location>
        <position position="197"/>
    </location>
</feature>
<evidence type="ECO:0000256" key="3">
    <source>
        <dbReference type="ARBA" id="ARBA00022670"/>
    </source>
</evidence>
<protein>
    <recommendedName>
        <fullName evidence="6">Mitochondrial inner membrane protease subunit</fullName>
        <ecNumber evidence="6">3.4.21.-</ecNumber>
    </recommendedName>
</protein>
<keyword evidence="6" id="KW-0472">Membrane</keyword>
<keyword evidence="3 6" id="KW-0645">Protease</keyword>
<evidence type="ECO:0000256" key="2">
    <source>
        <dbReference type="ARBA" id="ARBA00009370"/>
    </source>
</evidence>
<comment type="catalytic activity">
    <reaction evidence="1">
        <text>Cleavage of hydrophobic, N-terminal signal or leader sequences from secreted and periplasmic proteins.</text>
        <dbReference type="EC" id="3.4.21.89"/>
    </reaction>
</comment>
<gene>
    <name evidence="9" type="ORF">QTG54_001858</name>
</gene>
<dbReference type="GO" id="GO:0004252">
    <property type="term" value="F:serine-type endopeptidase activity"/>
    <property type="evidence" value="ECO:0007669"/>
    <property type="project" value="InterPro"/>
</dbReference>
<evidence type="ECO:0000259" key="8">
    <source>
        <dbReference type="Pfam" id="PF10502"/>
    </source>
</evidence>
<comment type="similarity">
    <text evidence="2 6">Belongs to the peptidase S26 family.</text>
</comment>
<dbReference type="InterPro" id="IPR019533">
    <property type="entry name" value="Peptidase_S26"/>
</dbReference>
<feature type="domain" description="Peptidase S26" evidence="8">
    <location>
        <begin position="177"/>
        <end position="365"/>
    </location>
</feature>
<dbReference type="Proteomes" id="UP001224775">
    <property type="component" value="Unassembled WGS sequence"/>
</dbReference>
<dbReference type="InterPro" id="IPR019756">
    <property type="entry name" value="Pept_S26A_signal_pept_1_Ser-AS"/>
</dbReference>
<dbReference type="EC" id="3.4.21.-" evidence="6"/>